<keyword evidence="2" id="KW-1185">Reference proteome</keyword>
<proteinExistence type="predicted"/>
<dbReference type="Proteomes" id="UP000479710">
    <property type="component" value="Unassembled WGS sequence"/>
</dbReference>
<evidence type="ECO:0000313" key="2">
    <source>
        <dbReference type="Proteomes" id="UP000479710"/>
    </source>
</evidence>
<comment type="caution">
    <text evidence="1">The sequence shown here is derived from an EMBL/GenBank/DDBJ whole genome shotgun (WGS) entry which is preliminary data.</text>
</comment>
<gene>
    <name evidence="1" type="ORF">E2562_025507</name>
</gene>
<dbReference type="EMBL" id="SPHZ02000010">
    <property type="protein sequence ID" value="KAF0896570.1"/>
    <property type="molecule type" value="Genomic_DNA"/>
</dbReference>
<organism evidence="1 2">
    <name type="scientific">Oryza meyeriana var. granulata</name>
    <dbReference type="NCBI Taxonomy" id="110450"/>
    <lineage>
        <taxon>Eukaryota</taxon>
        <taxon>Viridiplantae</taxon>
        <taxon>Streptophyta</taxon>
        <taxon>Embryophyta</taxon>
        <taxon>Tracheophyta</taxon>
        <taxon>Spermatophyta</taxon>
        <taxon>Magnoliopsida</taxon>
        <taxon>Liliopsida</taxon>
        <taxon>Poales</taxon>
        <taxon>Poaceae</taxon>
        <taxon>BOP clade</taxon>
        <taxon>Oryzoideae</taxon>
        <taxon>Oryzeae</taxon>
        <taxon>Oryzinae</taxon>
        <taxon>Oryza</taxon>
        <taxon>Oryza meyeriana</taxon>
    </lineage>
</organism>
<sequence>MLRPSFGPARPPHLLADRWDQGLPVRRFPYLRPATAVAMVPLVVRLLLLRFPFPYACPNRADPVAALPHTLPWDPSWACALLLPLFPSFRRHAVRLSPRATRPRARLLRP</sequence>
<evidence type="ECO:0000313" key="1">
    <source>
        <dbReference type="EMBL" id="KAF0896570.1"/>
    </source>
</evidence>
<name>A0A6G1C8U1_9ORYZ</name>
<reference evidence="1 2" key="1">
    <citation type="submission" date="2019-11" db="EMBL/GenBank/DDBJ databases">
        <title>Whole genome sequence of Oryza granulata.</title>
        <authorList>
            <person name="Li W."/>
        </authorList>
    </citation>
    <scope>NUCLEOTIDE SEQUENCE [LARGE SCALE GENOMIC DNA]</scope>
    <source>
        <strain evidence="2">cv. Menghai</strain>
        <tissue evidence="1">Leaf</tissue>
    </source>
</reference>
<dbReference type="AlphaFoldDB" id="A0A6G1C8U1"/>
<protein>
    <submittedName>
        <fullName evidence="1">Uncharacterized protein</fullName>
    </submittedName>
</protein>
<accession>A0A6G1C8U1</accession>